<dbReference type="InterPro" id="IPR038765">
    <property type="entry name" value="Papain-like_cys_pep_sf"/>
</dbReference>
<evidence type="ECO:0000256" key="1">
    <source>
        <dbReference type="ARBA" id="ARBA00007623"/>
    </source>
</evidence>
<dbReference type="SUPFAM" id="SSF54001">
    <property type="entry name" value="Cysteine proteinases"/>
    <property type="match status" value="1"/>
</dbReference>
<keyword evidence="8" id="KW-1185">Reference proteome</keyword>
<dbReference type="SMART" id="SM00230">
    <property type="entry name" value="CysPc"/>
    <property type="match status" value="1"/>
</dbReference>
<keyword evidence="2 5" id="KW-0645">Protease</keyword>
<comment type="caution">
    <text evidence="7">The sequence shown here is derived from an EMBL/GenBank/DDBJ whole genome shotgun (WGS) entry which is preliminary data.</text>
</comment>
<dbReference type="InterPro" id="IPR001300">
    <property type="entry name" value="Peptidase_C2_calpain_cat"/>
</dbReference>
<evidence type="ECO:0000256" key="4">
    <source>
        <dbReference type="ARBA" id="ARBA00022807"/>
    </source>
</evidence>
<feature type="active site" evidence="5">
    <location>
        <position position="332"/>
    </location>
</feature>
<dbReference type="EMBL" id="CAXAMM010044572">
    <property type="protein sequence ID" value="CAK9115170.1"/>
    <property type="molecule type" value="Genomic_DNA"/>
</dbReference>
<feature type="active site" evidence="5">
    <location>
        <position position="357"/>
    </location>
</feature>
<dbReference type="Pfam" id="PF00648">
    <property type="entry name" value="Peptidase_C2"/>
    <property type="match status" value="1"/>
</dbReference>
<proteinExistence type="inferred from homology"/>
<evidence type="ECO:0000256" key="5">
    <source>
        <dbReference type="PROSITE-ProRule" id="PRU00239"/>
    </source>
</evidence>
<evidence type="ECO:0000256" key="3">
    <source>
        <dbReference type="ARBA" id="ARBA00022801"/>
    </source>
</evidence>
<dbReference type="Gene3D" id="3.90.70.10">
    <property type="entry name" value="Cysteine proteinases"/>
    <property type="match status" value="1"/>
</dbReference>
<evidence type="ECO:0000313" key="8">
    <source>
        <dbReference type="Proteomes" id="UP001642464"/>
    </source>
</evidence>
<name>A0ABP0SSL2_9DINO</name>
<evidence type="ECO:0000256" key="2">
    <source>
        <dbReference type="ARBA" id="ARBA00022670"/>
    </source>
</evidence>
<feature type="domain" description="Calpain catalytic" evidence="6">
    <location>
        <begin position="23"/>
        <end position="440"/>
    </location>
</feature>
<dbReference type="PANTHER" id="PTHR10183">
    <property type="entry name" value="CALPAIN"/>
    <property type="match status" value="1"/>
</dbReference>
<reference evidence="7 8" key="1">
    <citation type="submission" date="2024-02" db="EMBL/GenBank/DDBJ databases">
        <authorList>
            <person name="Chen Y."/>
            <person name="Shah S."/>
            <person name="Dougan E. K."/>
            <person name="Thang M."/>
            <person name="Chan C."/>
        </authorList>
    </citation>
    <scope>NUCLEOTIDE SEQUENCE [LARGE SCALE GENOMIC DNA]</scope>
</reference>
<dbReference type="PANTHER" id="PTHR10183:SF379">
    <property type="entry name" value="CALPAIN-5"/>
    <property type="match status" value="1"/>
</dbReference>
<sequence>MGLGLSHCRAYLLNDDIYVDDGRFIDSTFPPVDSSLGDAKPGRLFISQEQRSKTRWIRLPELLHFNQEISSEELAQRNQSELKWQGMTAGDLAQGFLGNCWLVASIAAIIKQPTWIRKLFVEADLVAGHFVIQLYDMASARWELVEVDDFVPCTLEDDWSDVPYAEQEDGTRVYNYNDIYTAQGTKCLRKKWLPLFGRPKGRQVWALILEKAMAKFVGSYAHLSGGTEPFAFMALTGFPLVYVFQRPAVDQEETAALENHWQWRGAQYAGRNATGIGSVSLPVPDDLLDEELWEKLLRYMSRRCPVTASITRYPAVTNARDYYRNDGLISGHAYAMLEARELQLKGGQMLRLVALKNPHGDWKAEGGAWSCTWTGDWGHESSSWERHPEVAWHLERSGATVAIRGAPTSPHSPTRATQMSESCFWMPWDSFKVTFDKLCVMPKPLSGDPALDLATPATIPTVRRDASTEPGSDDLCPSLSKLATHNLRKELRQVTVTFDPYLQMPDFLDDGSLESRLLWEASKPGHLHTLMKANKANGTGANSSYAMLKRMVSSLGLEGALEPIRGCHRGLTCRWAPRRPPGTLKNRLAEQEEVQVDSHCVVS</sequence>
<dbReference type="PROSITE" id="PS50203">
    <property type="entry name" value="CALPAIN_CAT"/>
    <property type="match status" value="1"/>
</dbReference>
<dbReference type="PROSITE" id="PS00139">
    <property type="entry name" value="THIOL_PROTEASE_CYS"/>
    <property type="match status" value="1"/>
</dbReference>
<keyword evidence="4 5" id="KW-0788">Thiol protease</keyword>
<evidence type="ECO:0000259" key="6">
    <source>
        <dbReference type="PROSITE" id="PS50203"/>
    </source>
</evidence>
<feature type="active site" evidence="5">
    <location>
        <position position="100"/>
    </location>
</feature>
<protein>
    <submittedName>
        <fullName evidence="7">Calpain-15 (Small optic lobes homolog)</fullName>
    </submittedName>
</protein>
<keyword evidence="3 5" id="KW-0378">Hydrolase</keyword>
<gene>
    <name evidence="7" type="ORF">SCF082_LOCUS53310</name>
</gene>
<dbReference type="InterPro" id="IPR022684">
    <property type="entry name" value="Calpain_cysteine_protease"/>
</dbReference>
<evidence type="ECO:0000313" key="7">
    <source>
        <dbReference type="EMBL" id="CAK9115170.1"/>
    </source>
</evidence>
<organism evidence="7 8">
    <name type="scientific">Durusdinium trenchii</name>
    <dbReference type="NCBI Taxonomy" id="1381693"/>
    <lineage>
        <taxon>Eukaryota</taxon>
        <taxon>Sar</taxon>
        <taxon>Alveolata</taxon>
        <taxon>Dinophyceae</taxon>
        <taxon>Suessiales</taxon>
        <taxon>Symbiodiniaceae</taxon>
        <taxon>Durusdinium</taxon>
    </lineage>
</organism>
<accession>A0ABP0SSL2</accession>
<dbReference type="InterPro" id="IPR000169">
    <property type="entry name" value="Pept_cys_AS"/>
</dbReference>
<comment type="similarity">
    <text evidence="1">Belongs to the peptidase C2 family.</text>
</comment>
<dbReference type="Proteomes" id="UP001642464">
    <property type="component" value="Unassembled WGS sequence"/>
</dbReference>